<dbReference type="Proteomes" id="UP001283212">
    <property type="component" value="Unassembled WGS sequence"/>
</dbReference>
<evidence type="ECO:0000256" key="2">
    <source>
        <dbReference type="ARBA" id="ARBA00001933"/>
    </source>
</evidence>
<protein>
    <recommendedName>
        <fullName evidence="8">Glutamate-1-semialdehyde 2,1-aminomutase</fullName>
        <shortName evidence="8">GSA</shortName>
        <ecNumber evidence="8">5.4.3.8</ecNumber>
    </recommendedName>
    <alternativeName>
        <fullName evidence="8">Glutamate-1-semialdehyde aminotransferase</fullName>
        <shortName evidence="8">GSA-AT</shortName>
    </alternativeName>
</protein>
<comment type="similarity">
    <text evidence="4 8">Belongs to the class-III pyridoxal-phosphate-dependent aminotransferase family. HemL subfamily.</text>
</comment>
<dbReference type="FunFam" id="3.40.640.10:FF:000021">
    <property type="entry name" value="Glutamate-1-semialdehyde 2,1-aminomutase"/>
    <property type="match status" value="1"/>
</dbReference>
<comment type="pathway">
    <text evidence="3">Porphyrin-containing compound metabolism; protoporphyrin-IX biosynthesis; 5-aminolevulinate from L-glutamyl-tRNA(Glu): step 2/2.</text>
</comment>
<evidence type="ECO:0000256" key="7">
    <source>
        <dbReference type="ARBA" id="ARBA00023244"/>
    </source>
</evidence>
<dbReference type="EMBL" id="JAWDKB010000007">
    <property type="protein sequence ID" value="MDV0444299.1"/>
    <property type="molecule type" value="Genomic_DNA"/>
</dbReference>
<evidence type="ECO:0000256" key="1">
    <source>
        <dbReference type="ARBA" id="ARBA00001579"/>
    </source>
</evidence>
<gene>
    <name evidence="8 9" type="primary">hemL</name>
    <name evidence="9" type="ORF">McpCs1_17040</name>
</gene>
<evidence type="ECO:0000313" key="10">
    <source>
        <dbReference type="Proteomes" id="UP001283212"/>
    </source>
</evidence>
<dbReference type="EC" id="5.4.3.8" evidence="8"/>
<dbReference type="AlphaFoldDB" id="A0AAE4MHE9"/>
<dbReference type="Pfam" id="PF00202">
    <property type="entry name" value="Aminotran_3"/>
    <property type="match status" value="1"/>
</dbReference>
<name>A0AAE4MHE9_9EURY</name>
<dbReference type="InterPro" id="IPR015422">
    <property type="entry name" value="PyrdxlP-dep_Trfase_small"/>
</dbReference>
<dbReference type="InterPro" id="IPR005814">
    <property type="entry name" value="Aminotrans_3"/>
</dbReference>
<evidence type="ECO:0000256" key="4">
    <source>
        <dbReference type="ARBA" id="ARBA00008981"/>
    </source>
</evidence>
<dbReference type="GO" id="GO:0006782">
    <property type="term" value="P:protoporphyrinogen IX biosynthetic process"/>
    <property type="evidence" value="ECO:0007669"/>
    <property type="project" value="UniProtKB-UniRule"/>
</dbReference>
<organism evidence="9 10">
    <name type="scientific">Methanorbis rubei</name>
    <dbReference type="NCBI Taxonomy" id="3028300"/>
    <lineage>
        <taxon>Archaea</taxon>
        <taxon>Methanobacteriati</taxon>
        <taxon>Methanobacteriota</taxon>
        <taxon>Stenosarchaea group</taxon>
        <taxon>Methanomicrobia</taxon>
        <taxon>Methanomicrobiales</taxon>
        <taxon>Methanocorpusculaceae</taxon>
        <taxon>Methanorbis</taxon>
    </lineage>
</organism>
<proteinExistence type="inferred from homology"/>
<comment type="caution">
    <text evidence="9">The sequence shown here is derived from an EMBL/GenBank/DDBJ whole genome shotgun (WGS) entry which is preliminary data.</text>
</comment>
<evidence type="ECO:0000256" key="8">
    <source>
        <dbReference type="HAMAP-Rule" id="MF_00375"/>
    </source>
</evidence>
<dbReference type="InterPro" id="IPR049704">
    <property type="entry name" value="Aminotrans_3_PPA_site"/>
</dbReference>
<dbReference type="InterPro" id="IPR015424">
    <property type="entry name" value="PyrdxlP-dep_Trfase"/>
</dbReference>
<evidence type="ECO:0000256" key="6">
    <source>
        <dbReference type="ARBA" id="ARBA00023235"/>
    </source>
</evidence>
<dbReference type="Gene3D" id="3.90.1150.10">
    <property type="entry name" value="Aspartate Aminotransferase, domain 1"/>
    <property type="match status" value="1"/>
</dbReference>
<dbReference type="GO" id="GO:0030170">
    <property type="term" value="F:pyridoxal phosphate binding"/>
    <property type="evidence" value="ECO:0007669"/>
    <property type="project" value="InterPro"/>
</dbReference>
<evidence type="ECO:0000256" key="3">
    <source>
        <dbReference type="ARBA" id="ARBA00004819"/>
    </source>
</evidence>
<accession>A0AAE4MHE9</accession>
<evidence type="ECO:0000256" key="5">
    <source>
        <dbReference type="ARBA" id="ARBA00022898"/>
    </source>
</evidence>
<keyword evidence="6 8" id="KW-0413">Isomerase</keyword>
<keyword evidence="5 8" id="KW-0663">Pyridoxal phosphate</keyword>
<dbReference type="PROSITE" id="PS00600">
    <property type="entry name" value="AA_TRANSFER_CLASS_3"/>
    <property type="match status" value="1"/>
</dbReference>
<comment type="catalytic activity">
    <reaction evidence="1 8">
        <text>(S)-4-amino-5-oxopentanoate = 5-aminolevulinate</text>
        <dbReference type="Rhea" id="RHEA:14265"/>
        <dbReference type="ChEBI" id="CHEBI:57501"/>
        <dbReference type="ChEBI" id="CHEBI:356416"/>
        <dbReference type="EC" id="5.4.3.8"/>
    </reaction>
</comment>
<feature type="modified residue" description="N6-(pyridoxal phosphate)lysine" evidence="8">
    <location>
        <position position="261"/>
    </location>
</feature>
<sequence length="411" mass="44020">MVNSKELFAEAQTLLPGGVSSPVRAIKPYPFYVKSAKGAILTTVEGTQLIDCCLGYGPLLLGHAHPVIKAAITSQLENGWLFGTPTELEIDLAKRVTGDHPSMDMLRFVSTGAEATMAAIRLARGFTGKSDIVKVEGGFHGAHDAVLIAAGSGATTHGTPDSAGVLPDFAAHTRQVAFNDPEGLETLLSKNDNIAAFIIEPVMGNIGPILPDDGYLAAVREITAAHDVLLIFDEVITGYRLGIGGAQVKYDINPDLTTLGKITAGGLPIGVFGGRREIMEMISPAGPVYNAGTFNGNPLTMAAGIAMNKYLHQHPEIYPKLDERTRTLEESIHSSTSGTFVRLGSMFKYFCRSEAPRNYAEAKECDTVLYRKLWERAFAAGVFMPPSQFETNFLSNAHGDGEMVKLSGVYA</sequence>
<keyword evidence="8" id="KW-0963">Cytoplasm</keyword>
<reference evidence="9 10" key="1">
    <citation type="submission" date="2023-06" db="EMBL/GenBank/DDBJ databases">
        <title>Genome sequence of Methancorpusculaceae sp. Cs1.</title>
        <authorList>
            <person name="Protasov E."/>
            <person name="Platt K."/>
            <person name="Poehlein A."/>
            <person name="Daniel R."/>
            <person name="Brune A."/>
        </authorList>
    </citation>
    <scope>NUCLEOTIDE SEQUENCE [LARGE SCALE GENOMIC DNA]</scope>
    <source>
        <strain evidence="9 10">Cs1</strain>
    </source>
</reference>
<dbReference type="Gene3D" id="3.40.640.10">
    <property type="entry name" value="Type I PLP-dependent aspartate aminotransferase-like (Major domain)"/>
    <property type="match status" value="1"/>
</dbReference>
<dbReference type="HAMAP" id="MF_00375">
    <property type="entry name" value="HemL_aminotrans_3"/>
    <property type="match status" value="1"/>
</dbReference>
<comment type="cofactor">
    <cofactor evidence="2 8">
        <name>pyridoxal 5'-phosphate</name>
        <dbReference type="ChEBI" id="CHEBI:597326"/>
    </cofactor>
</comment>
<dbReference type="PANTHER" id="PTHR43713:SF3">
    <property type="entry name" value="GLUTAMATE-1-SEMIALDEHYDE 2,1-AMINOMUTASE 1, CHLOROPLASTIC-RELATED"/>
    <property type="match status" value="1"/>
</dbReference>
<evidence type="ECO:0000313" key="9">
    <source>
        <dbReference type="EMBL" id="MDV0444299.1"/>
    </source>
</evidence>
<dbReference type="SUPFAM" id="SSF53383">
    <property type="entry name" value="PLP-dependent transferases"/>
    <property type="match status" value="1"/>
</dbReference>
<comment type="subcellular location">
    <subcellularLocation>
        <location evidence="8">Cytoplasm</location>
    </subcellularLocation>
</comment>
<dbReference type="CDD" id="cd00610">
    <property type="entry name" value="OAT_like"/>
    <property type="match status" value="1"/>
</dbReference>
<dbReference type="PANTHER" id="PTHR43713">
    <property type="entry name" value="GLUTAMATE-1-SEMIALDEHYDE 2,1-AMINOMUTASE"/>
    <property type="match status" value="1"/>
</dbReference>
<keyword evidence="10" id="KW-1185">Reference proteome</keyword>
<keyword evidence="7 8" id="KW-0627">Porphyrin biosynthesis</keyword>
<dbReference type="GO" id="GO:0042286">
    <property type="term" value="F:glutamate-1-semialdehyde 2,1-aminomutase activity"/>
    <property type="evidence" value="ECO:0007669"/>
    <property type="project" value="UniProtKB-UniRule"/>
</dbReference>
<dbReference type="NCBIfam" id="NF000818">
    <property type="entry name" value="PRK00062.1"/>
    <property type="match status" value="1"/>
</dbReference>
<dbReference type="GO" id="GO:0005737">
    <property type="term" value="C:cytoplasm"/>
    <property type="evidence" value="ECO:0007669"/>
    <property type="project" value="UniProtKB-SubCell"/>
</dbReference>
<dbReference type="InterPro" id="IPR015421">
    <property type="entry name" value="PyrdxlP-dep_Trfase_major"/>
</dbReference>
<dbReference type="GO" id="GO:0008483">
    <property type="term" value="F:transaminase activity"/>
    <property type="evidence" value="ECO:0007669"/>
    <property type="project" value="InterPro"/>
</dbReference>
<dbReference type="InterPro" id="IPR004639">
    <property type="entry name" value="4pyrrol_synth_GluAld_NH2Trfase"/>
</dbReference>
<dbReference type="RefSeq" id="WP_338096797.1">
    <property type="nucleotide sequence ID" value="NZ_JAWDKB010000007.1"/>
</dbReference>